<evidence type="ECO:0000256" key="1">
    <source>
        <dbReference type="ARBA" id="ARBA00022723"/>
    </source>
</evidence>
<reference evidence="7" key="1">
    <citation type="submission" date="2024-05" db="EMBL/GenBank/DDBJ databases">
        <title>Isolation and characterization of Sporomusa carbonis sp. nov., a carboxydotrophic hydrogenogen in the genus of Sporomusa isolated from a charcoal burning pile.</title>
        <authorList>
            <person name="Boeer T."/>
            <person name="Rosenbaum F."/>
            <person name="Eysell L."/>
            <person name="Mueller V."/>
            <person name="Daniel R."/>
            <person name="Poehlein A."/>
        </authorList>
    </citation>
    <scope>NUCLEOTIDE SEQUENCE [LARGE SCALE GENOMIC DNA]</scope>
    <source>
        <strain evidence="7">DSM 10669</strain>
    </source>
</reference>
<keyword evidence="1 4" id="KW-0479">Metal-binding</keyword>
<dbReference type="SUPFAM" id="SSF50129">
    <property type="entry name" value="GroES-like"/>
    <property type="match status" value="1"/>
</dbReference>
<dbReference type="EC" id="1.1.1.-" evidence="7"/>
<evidence type="ECO:0000259" key="6">
    <source>
        <dbReference type="Pfam" id="PF08240"/>
    </source>
</evidence>
<feature type="domain" description="Alcohol dehydrogenase-like C-terminal" evidence="5">
    <location>
        <begin position="171"/>
        <end position="291"/>
    </location>
</feature>
<name>A0ABZ3INQ9_9FIRM</name>
<dbReference type="InterPro" id="IPR050129">
    <property type="entry name" value="Zn_alcohol_dh"/>
</dbReference>
<dbReference type="GO" id="GO:0016491">
    <property type="term" value="F:oxidoreductase activity"/>
    <property type="evidence" value="ECO:0007669"/>
    <property type="project" value="UniProtKB-KW"/>
</dbReference>
<dbReference type="InterPro" id="IPR036291">
    <property type="entry name" value="NAD(P)-bd_dom_sf"/>
</dbReference>
<dbReference type="PANTHER" id="PTHR43401:SF2">
    <property type="entry name" value="L-THREONINE 3-DEHYDROGENASE"/>
    <property type="match status" value="1"/>
</dbReference>
<accession>A0ABZ3INQ9</accession>
<dbReference type="Gene3D" id="3.40.50.720">
    <property type="entry name" value="NAD(P)-binding Rossmann-like Domain"/>
    <property type="match status" value="1"/>
</dbReference>
<dbReference type="Gene3D" id="3.90.180.10">
    <property type="entry name" value="Medium-chain alcohol dehydrogenases, catalytic domain"/>
    <property type="match status" value="1"/>
</dbReference>
<dbReference type="InterPro" id="IPR013149">
    <property type="entry name" value="ADH-like_C"/>
</dbReference>
<dbReference type="PANTHER" id="PTHR43401">
    <property type="entry name" value="L-THREONINE 3-DEHYDROGENASE"/>
    <property type="match status" value="1"/>
</dbReference>
<sequence length="331" mass="36109">MKAVRYHGIKDVRVEEIEKPSLKPDEVMVKVSFAGICGSDLHIYRKGMFIVNIPETMGHEFVGVVEEIGQAVRNFKIGDLVVGDPRVPCERCTSCKKGSYNTCSGLGFLGEVSQGCFTEYIAVKQTKLIIVPATEDIKLVGLAEPLAVALHICEIADFNTKDEVAIVGTGPIGLLTIIVAKTLYGVKSITAIDLSEERLKLAVTAGATLTWKNFDSNPGKEFGKIVEAAGVQSTFNNALSRLSDHGSLYMVSIFEKDITIDPNIIVSKEIKIVGCNVYTTEELQKATELIATKQIDVGFLITNEFSLEEGKNAFELLNSDDKTVAKIIFRP</sequence>
<evidence type="ECO:0000259" key="5">
    <source>
        <dbReference type="Pfam" id="PF00107"/>
    </source>
</evidence>
<dbReference type="InterPro" id="IPR002328">
    <property type="entry name" value="ADH_Zn_CS"/>
</dbReference>
<gene>
    <name evidence="7" type="primary">gutB_3</name>
    <name evidence="7" type="ORF">SPSIL_035650</name>
</gene>
<dbReference type="PROSITE" id="PS00059">
    <property type="entry name" value="ADH_ZINC"/>
    <property type="match status" value="1"/>
</dbReference>
<dbReference type="RefSeq" id="WP_094607300.1">
    <property type="nucleotide sequence ID" value="NZ_CP155573.1"/>
</dbReference>
<keyword evidence="3 7" id="KW-0560">Oxidoreductase</keyword>
<protein>
    <submittedName>
        <fullName evidence="7">Sorbitol dehydrogenase</fullName>
        <ecNumber evidence="7">1.1.1.-</ecNumber>
    </submittedName>
</protein>
<feature type="domain" description="Alcohol dehydrogenase-like N-terminal" evidence="6">
    <location>
        <begin position="23"/>
        <end position="132"/>
    </location>
</feature>
<evidence type="ECO:0000256" key="4">
    <source>
        <dbReference type="RuleBase" id="RU361277"/>
    </source>
</evidence>
<evidence type="ECO:0000256" key="2">
    <source>
        <dbReference type="ARBA" id="ARBA00022833"/>
    </source>
</evidence>
<organism evidence="7 8">
    <name type="scientific">Sporomusa silvacetica DSM 10669</name>
    <dbReference type="NCBI Taxonomy" id="1123289"/>
    <lineage>
        <taxon>Bacteria</taxon>
        <taxon>Bacillati</taxon>
        <taxon>Bacillota</taxon>
        <taxon>Negativicutes</taxon>
        <taxon>Selenomonadales</taxon>
        <taxon>Sporomusaceae</taxon>
        <taxon>Sporomusa</taxon>
    </lineage>
</organism>
<evidence type="ECO:0000256" key="3">
    <source>
        <dbReference type="ARBA" id="ARBA00023002"/>
    </source>
</evidence>
<dbReference type="EMBL" id="CP155573">
    <property type="protein sequence ID" value="XFO67367.1"/>
    <property type="molecule type" value="Genomic_DNA"/>
</dbReference>
<keyword evidence="2 4" id="KW-0862">Zinc</keyword>
<comment type="similarity">
    <text evidence="4">Belongs to the zinc-containing alcohol dehydrogenase family.</text>
</comment>
<comment type="cofactor">
    <cofactor evidence="4">
        <name>Zn(2+)</name>
        <dbReference type="ChEBI" id="CHEBI:29105"/>
    </cofactor>
</comment>
<dbReference type="InterPro" id="IPR013154">
    <property type="entry name" value="ADH-like_N"/>
</dbReference>
<dbReference type="Pfam" id="PF08240">
    <property type="entry name" value="ADH_N"/>
    <property type="match status" value="1"/>
</dbReference>
<dbReference type="Pfam" id="PF00107">
    <property type="entry name" value="ADH_zinc_N"/>
    <property type="match status" value="1"/>
</dbReference>
<evidence type="ECO:0000313" key="8">
    <source>
        <dbReference type="Proteomes" id="UP000216752"/>
    </source>
</evidence>
<proteinExistence type="inferred from homology"/>
<dbReference type="Proteomes" id="UP000216752">
    <property type="component" value="Chromosome"/>
</dbReference>
<evidence type="ECO:0000313" key="7">
    <source>
        <dbReference type="EMBL" id="XFO67367.1"/>
    </source>
</evidence>
<dbReference type="SUPFAM" id="SSF51735">
    <property type="entry name" value="NAD(P)-binding Rossmann-fold domains"/>
    <property type="match status" value="1"/>
</dbReference>
<keyword evidence="8" id="KW-1185">Reference proteome</keyword>
<dbReference type="InterPro" id="IPR011032">
    <property type="entry name" value="GroES-like_sf"/>
</dbReference>